<sequence length="164" mass="17820">MTKRHGKLKQLRGAINGSVKQRKEEREREDEATCLASPVHWIRRISSPFAAAVAVCVLGAVVCGGERKTDTGAEGAGMGGGMMDLHLLEECDLNDLSSEAWESHHHHYQIEGRVLVSPLPDQVAPGCMSSATELGNSKASPLDRISWLVARPSGREREMAVSTY</sequence>
<gene>
    <name evidence="1" type="ORF">B296_00035846</name>
</gene>
<reference evidence="1 2" key="1">
    <citation type="journal article" date="2014" name="Agronomy (Basel)">
        <title>A Draft Genome Sequence for Ensete ventricosum, the Drought-Tolerant Tree Against Hunger.</title>
        <authorList>
            <person name="Harrison J."/>
            <person name="Moore K.A."/>
            <person name="Paszkiewicz K."/>
            <person name="Jones T."/>
            <person name="Grant M."/>
            <person name="Ambacheew D."/>
            <person name="Muzemil S."/>
            <person name="Studholme D.J."/>
        </authorList>
    </citation>
    <scope>NUCLEOTIDE SEQUENCE [LARGE SCALE GENOMIC DNA]</scope>
</reference>
<evidence type="ECO:0000313" key="2">
    <source>
        <dbReference type="Proteomes" id="UP000287651"/>
    </source>
</evidence>
<dbReference type="Proteomes" id="UP000287651">
    <property type="component" value="Unassembled WGS sequence"/>
</dbReference>
<dbReference type="EMBL" id="AMZH03003795">
    <property type="protein sequence ID" value="RRT71130.1"/>
    <property type="molecule type" value="Genomic_DNA"/>
</dbReference>
<dbReference type="AlphaFoldDB" id="A0A427A4F0"/>
<comment type="caution">
    <text evidence="1">The sequence shown here is derived from an EMBL/GenBank/DDBJ whole genome shotgun (WGS) entry which is preliminary data.</text>
</comment>
<name>A0A427A4F0_ENSVE</name>
<accession>A0A427A4F0</accession>
<evidence type="ECO:0000313" key="1">
    <source>
        <dbReference type="EMBL" id="RRT71130.1"/>
    </source>
</evidence>
<proteinExistence type="predicted"/>
<organism evidence="1 2">
    <name type="scientific">Ensete ventricosum</name>
    <name type="common">Abyssinian banana</name>
    <name type="synonym">Musa ensete</name>
    <dbReference type="NCBI Taxonomy" id="4639"/>
    <lineage>
        <taxon>Eukaryota</taxon>
        <taxon>Viridiplantae</taxon>
        <taxon>Streptophyta</taxon>
        <taxon>Embryophyta</taxon>
        <taxon>Tracheophyta</taxon>
        <taxon>Spermatophyta</taxon>
        <taxon>Magnoliopsida</taxon>
        <taxon>Liliopsida</taxon>
        <taxon>Zingiberales</taxon>
        <taxon>Musaceae</taxon>
        <taxon>Ensete</taxon>
    </lineage>
</organism>
<protein>
    <submittedName>
        <fullName evidence="1">Uncharacterized protein</fullName>
    </submittedName>
</protein>